<evidence type="ECO:0000256" key="11">
    <source>
        <dbReference type="ARBA" id="ARBA00023136"/>
    </source>
</evidence>
<keyword evidence="5" id="KW-0808">Transferase</keyword>
<keyword evidence="15" id="KW-1185">Reference proteome</keyword>
<organism evidence="14 15">
    <name type="scientific">Pygocentrus nattereri</name>
    <name type="common">Red-bellied piranha</name>
    <dbReference type="NCBI Taxonomy" id="42514"/>
    <lineage>
        <taxon>Eukaryota</taxon>
        <taxon>Metazoa</taxon>
        <taxon>Chordata</taxon>
        <taxon>Craniata</taxon>
        <taxon>Vertebrata</taxon>
        <taxon>Euteleostomi</taxon>
        <taxon>Actinopterygii</taxon>
        <taxon>Neopterygii</taxon>
        <taxon>Teleostei</taxon>
        <taxon>Ostariophysi</taxon>
        <taxon>Characiformes</taxon>
        <taxon>Characoidei</taxon>
        <taxon>Pygocentrus</taxon>
    </lineage>
</organism>
<evidence type="ECO:0000313" key="15">
    <source>
        <dbReference type="Proteomes" id="UP001501920"/>
    </source>
</evidence>
<dbReference type="GO" id="GO:0008499">
    <property type="term" value="F:N-acetyl-beta-D-glucosaminide beta-(1,3)-galactosyltransferase activity"/>
    <property type="evidence" value="ECO:0007669"/>
    <property type="project" value="TreeGrafter"/>
</dbReference>
<keyword evidence="12" id="KW-0325">Glycoprotein</keyword>
<evidence type="ECO:0000256" key="10">
    <source>
        <dbReference type="ARBA" id="ARBA00023098"/>
    </source>
</evidence>
<comment type="similarity">
    <text evidence="3 13">Belongs to the glycosyltransferase 31 family.</text>
</comment>
<keyword evidence="11 13" id="KW-0472">Membrane</keyword>
<dbReference type="Proteomes" id="UP001501920">
    <property type="component" value="Chromosome 25"/>
</dbReference>
<evidence type="ECO:0000256" key="12">
    <source>
        <dbReference type="ARBA" id="ARBA00023180"/>
    </source>
</evidence>
<evidence type="ECO:0000256" key="2">
    <source>
        <dbReference type="ARBA" id="ARBA00004922"/>
    </source>
</evidence>
<evidence type="ECO:0000256" key="6">
    <source>
        <dbReference type="ARBA" id="ARBA00022692"/>
    </source>
</evidence>
<dbReference type="GeneID" id="108412145"/>
<dbReference type="Ensembl" id="ENSPNAT00000021893.2">
    <property type="protein sequence ID" value="ENSPNAP00000032204.2"/>
    <property type="gene ID" value="ENSPNAG00000020005.2"/>
</dbReference>
<evidence type="ECO:0000256" key="4">
    <source>
        <dbReference type="ARBA" id="ARBA00022676"/>
    </source>
</evidence>
<dbReference type="OrthoDB" id="5512589at2759"/>
<keyword evidence="7 13" id="KW-0735">Signal-anchor</keyword>
<keyword evidence="6 13" id="KW-0812">Transmembrane</keyword>
<dbReference type="RefSeq" id="XP_017539550.2">
    <property type="nucleotide sequence ID" value="XM_017684061.2"/>
</dbReference>
<dbReference type="PANTHER" id="PTHR11214">
    <property type="entry name" value="BETA-1,3-N-ACETYLGLUCOSAMINYLTRANSFERASE"/>
    <property type="match status" value="1"/>
</dbReference>
<dbReference type="FunFam" id="3.90.550.50:FF:000001">
    <property type="entry name" value="Hexosyltransferase"/>
    <property type="match status" value="1"/>
</dbReference>
<reference evidence="14" key="3">
    <citation type="submission" date="2025-09" db="UniProtKB">
        <authorList>
            <consortium name="Ensembl"/>
        </authorList>
    </citation>
    <scope>IDENTIFICATION</scope>
</reference>
<evidence type="ECO:0000313" key="14">
    <source>
        <dbReference type="Ensembl" id="ENSPNAP00000032204.2"/>
    </source>
</evidence>
<dbReference type="GO" id="GO:0000139">
    <property type="term" value="C:Golgi membrane"/>
    <property type="evidence" value="ECO:0007669"/>
    <property type="project" value="UniProtKB-SubCell"/>
</dbReference>
<protein>
    <recommendedName>
        <fullName evidence="13">Hexosyltransferase</fullName>
        <ecNumber evidence="13">2.4.1.-</ecNumber>
    </recommendedName>
</protein>
<evidence type="ECO:0000256" key="1">
    <source>
        <dbReference type="ARBA" id="ARBA00004323"/>
    </source>
</evidence>
<dbReference type="OMA" id="FLMWNQN"/>
<sequence length="380" mass="43623">MANFSLSRLHFQCCFILLGMSVVIYVIGTFFEGSKVWLNSFSMFQTANNHTLINVTHLTIYNETVNQQTSEAIHTEITTLSRDNLTDMLSTKSMTTVPVKEASSIQYHQAYPRNYRFIIDEPHKCDQEKPFLVLMVPVAPHELEARNAIRSTWGNESVVQNKTITVIFLLGLPGNEAEKQQEELKLESQRYHDVVQSDFMDTYINLTIKTTVIMDWLATHCPQASYAMKVDSDMFLNLENLMNMLLAPDTPKENYITGRVMWNIPVIRNTNSKWYVPKELYAEDYYPTYLLGMGYIFSNDLPEKIVEASKEITAFNIEDAYVGACVKRIGVSPSSPPNPSQFKDYFSGTYNREEFASVITTILQSPQQLITFWQDLKRPT</sequence>
<keyword evidence="4 13" id="KW-0328">Glycosyltransferase</keyword>
<dbReference type="GO" id="GO:0006493">
    <property type="term" value="P:protein O-linked glycosylation"/>
    <property type="evidence" value="ECO:0007669"/>
    <property type="project" value="TreeGrafter"/>
</dbReference>
<comment type="subcellular location">
    <subcellularLocation>
        <location evidence="1 13">Golgi apparatus membrane</location>
        <topology evidence="1 13">Single-pass type II membrane protein</topology>
    </subcellularLocation>
</comment>
<evidence type="ECO:0000256" key="3">
    <source>
        <dbReference type="ARBA" id="ARBA00008661"/>
    </source>
</evidence>
<feature type="transmembrane region" description="Helical" evidence="13">
    <location>
        <begin position="9"/>
        <end position="31"/>
    </location>
</feature>
<dbReference type="GeneTree" id="ENSGT00940000164876"/>
<dbReference type="InterPro" id="IPR002659">
    <property type="entry name" value="Glyco_trans_31"/>
</dbReference>
<name>A0A3B4EA74_PYGNA</name>
<keyword evidence="10" id="KW-0443">Lipid metabolism</keyword>
<dbReference type="Gene3D" id="3.90.550.50">
    <property type="match status" value="1"/>
</dbReference>
<dbReference type="STRING" id="42514.ENSPNAP00000032204"/>
<evidence type="ECO:0000256" key="8">
    <source>
        <dbReference type="ARBA" id="ARBA00022989"/>
    </source>
</evidence>
<evidence type="ECO:0000256" key="13">
    <source>
        <dbReference type="RuleBase" id="RU363063"/>
    </source>
</evidence>
<proteinExistence type="inferred from homology"/>
<reference evidence="14 15" key="1">
    <citation type="submission" date="2020-10" db="EMBL/GenBank/DDBJ databases">
        <title>Pygocentrus nattereri (red-bellied piranha) genome, fPygNat1, primary haplotype.</title>
        <authorList>
            <person name="Myers G."/>
            <person name="Meyer A."/>
            <person name="Karagic N."/>
            <person name="Pippel M."/>
            <person name="Winkler S."/>
            <person name="Tracey A."/>
            <person name="Wood J."/>
            <person name="Formenti G."/>
            <person name="Howe K."/>
            <person name="Fedrigo O."/>
            <person name="Jarvis E.D."/>
        </authorList>
    </citation>
    <scope>NUCLEOTIDE SEQUENCE [LARGE SCALE GENOMIC DNA]</scope>
</reference>
<keyword evidence="8 13" id="KW-1133">Transmembrane helix</keyword>
<accession>A0A3B4EA74</accession>
<dbReference type="EC" id="2.4.1.-" evidence="13"/>
<evidence type="ECO:0000256" key="7">
    <source>
        <dbReference type="ARBA" id="ARBA00022968"/>
    </source>
</evidence>
<dbReference type="Pfam" id="PF01762">
    <property type="entry name" value="Galactosyl_T"/>
    <property type="match status" value="1"/>
</dbReference>
<dbReference type="AlphaFoldDB" id="A0A3B4EA74"/>
<evidence type="ECO:0000256" key="5">
    <source>
        <dbReference type="ARBA" id="ARBA00022679"/>
    </source>
</evidence>
<keyword evidence="9 13" id="KW-0333">Golgi apparatus</keyword>
<dbReference type="PANTHER" id="PTHR11214:SF115">
    <property type="entry name" value="HEXOSYLTRANSFERASE"/>
    <property type="match status" value="1"/>
</dbReference>
<evidence type="ECO:0000256" key="9">
    <source>
        <dbReference type="ARBA" id="ARBA00023034"/>
    </source>
</evidence>
<comment type="pathway">
    <text evidence="2">Protein modification; protein glycosylation.</text>
</comment>
<reference evidence="14" key="2">
    <citation type="submission" date="2025-08" db="UniProtKB">
        <authorList>
            <consortium name="Ensembl"/>
        </authorList>
    </citation>
    <scope>IDENTIFICATION</scope>
</reference>
<dbReference type="GO" id="GO:0006629">
    <property type="term" value="P:lipid metabolic process"/>
    <property type="evidence" value="ECO:0007669"/>
    <property type="project" value="UniProtKB-KW"/>
</dbReference>